<proteinExistence type="predicted"/>
<gene>
    <name evidence="1" type="ORF">HUT08_00600</name>
</gene>
<dbReference type="EMBL" id="CP054929">
    <property type="protein sequence ID" value="QKW48287.1"/>
    <property type="molecule type" value="Genomic_DNA"/>
</dbReference>
<dbReference type="Proteomes" id="UP000509303">
    <property type="component" value="Chromosome"/>
</dbReference>
<accession>A0A7H8N1B9</accession>
<dbReference type="AlphaFoldDB" id="A0A7H8N1B9"/>
<keyword evidence="2" id="KW-1185">Reference proteome</keyword>
<name>A0A7H8N1B9_9ACTN</name>
<protein>
    <submittedName>
        <fullName evidence="1">Protein kilB</fullName>
    </submittedName>
</protein>
<organism evidence="1 2">
    <name type="scientific">Streptomyces buecherae</name>
    <dbReference type="NCBI Taxonomy" id="2763006"/>
    <lineage>
        <taxon>Bacteria</taxon>
        <taxon>Bacillati</taxon>
        <taxon>Actinomycetota</taxon>
        <taxon>Actinomycetes</taxon>
        <taxon>Kitasatosporales</taxon>
        <taxon>Streptomycetaceae</taxon>
        <taxon>Streptomyces</taxon>
    </lineage>
</organism>
<dbReference type="RefSeq" id="WP_176159984.1">
    <property type="nucleotide sequence ID" value="NZ_CP054929.1"/>
</dbReference>
<evidence type="ECO:0000313" key="1">
    <source>
        <dbReference type="EMBL" id="QKW48287.1"/>
    </source>
</evidence>
<reference evidence="1 2" key="1">
    <citation type="submission" date="2020-06" db="EMBL/GenBank/DDBJ databases">
        <title>Genome mining for natural products.</title>
        <authorList>
            <person name="Zhang B."/>
            <person name="Shi J."/>
            <person name="Ge H."/>
        </authorList>
    </citation>
    <scope>NUCLEOTIDE SEQUENCE [LARGE SCALE GENOMIC DNA]</scope>
    <source>
        <strain evidence="1 2">NA00687</strain>
    </source>
</reference>
<sequence>MWSAIVAVIGTLAGVLVTGTIQRHTTRVERAEARAAAWQEALLAVVAQLTSALADHRRQMWDREHLRLTGAEPSLCQESRKLSHSTRSAMTVPLTTVCVLSPALRPAAEEAARAVYAIRDLPGHDTLNAVRRTATEAVDRLIAAAGHELA</sequence>
<evidence type="ECO:0000313" key="2">
    <source>
        <dbReference type="Proteomes" id="UP000509303"/>
    </source>
</evidence>